<keyword evidence="1" id="KW-1133">Transmembrane helix</keyword>
<proteinExistence type="predicted"/>
<keyword evidence="3" id="KW-1185">Reference proteome</keyword>
<gene>
    <name evidence="2" type="ORF">GSLYS_00017678001</name>
</gene>
<dbReference type="AlphaFoldDB" id="A0AAV2ID12"/>
<keyword evidence="1" id="KW-0812">Transmembrane</keyword>
<evidence type="ECO:0000313" key="3">
    <source>
        <dbReference type="Proteomes" id="UP001497497"/>
    </source>
</evidence>
<protein>
    <submittedName>
        <fullName evidence="2">Uncharacterized protein</fullName>
    </submittedName>
</protein>
<dbReference type="EMBL" id="CAXITT010000601">
    <property type="protein sequence ID" value="CAL1544165.1"/>
    <property type="molecule type" value="Genomic_DNA"/>
</dbReference>
<feature type="transmembrane region" description="Helical" evidence="1">
    <location>
        <begin position="655"/>
        <end position="673"/>
    </location>
</feature>
<organism evidence="2 3">
    <name type="scientific">Lymnaea stagnalis</name>
    <name type="common">Great pond snail</name>
    <name type="synonym">Helix stagnalis</name>
    <dbReference type="NCBI Taxonomy" id="6523"/>
    <lineage>
        <taxon>Eukaryota</taxon>
        <taxon>Metazoa</taxon>
        <taxon>Spiralia</taxon>
        <taxon>Lophotrochozoa</taxon>
        <taxon>Mollusca</taxon>
        <taxon>Gastropoda</taxon>
        <taxon>Heterobranchia</taxon>
        <taxon>Euthyneura</taxon>
        <taxon>Panpulmonata</taxon>
        <taxon>Hygrophila</taxon>
        <taxon>Lymnaeoidea</taxon>
        <taxon>Lymnaeidae</taxon>
        <taxon>Lymnaea</taxon>
    </lineage>
</organism>
<dbReference type="PANTHER" id="PTHR34284">
    <property type="entry name" value="FG-GAP REPEAT-CONTAINING PROTEIN"/>
    <property type="match status" value="1"/>
</dbReference>
<sequence>MMSIITSLQLRFGLRELFYASLCIVLGYLLRVRDSYSLNPVWRKRSEVSKFANGKFMTDADRCPSPIVTDLEGDGVNEIVLLSNDLQHLNVLAMPSPSERNDRTLAHVVVKYRVALFLNERMKGHLSKPHVMNVGFVEPYLSIMQIRKQIIVVVTDDWQVLCYSHNLKLLWHQQLQLPVSGLQAVEVKSLAVLVSPFSIEKKHKGLVVVAGSFKHKSHKPDIFSELKEREDHMIRNRTLEAHSEPENETLTHFSTFALSASDGLLLWKHTAGDFEETSLDKKTNSIGNIHWKLALRHKKAHKGESPWSDYGDQLNQFLPHLWADNSDTEILMARVNKQFGKTTRESQDLQDRLTTPPASALSPEHFIGFAYGGQRPHSAHEHVKNPNSIVIRSPQGLQVLSLVTGQPRATLHFPADRSLYLDMDKDGHMEKMVWDLGQHYTPCYLDIWRITPVQERLEQISLCASKRLFWTRSWSLEEDIYKKIPPKIIKSLARKTGVLRHFLGHNLFEDNTYDIITFGGLGRVSSIGLDGTIHWQTLTESKWGDISMSLRRSGGRQLSDSIKEEFLLSFQPGRVIMPLQEMGAKIAVAVSGWNTLSIVDLVEGTLLAQHSIPAPSTGPLVYGDFDNDGIMDIILTCKKGYIGFSLKLQHNYELTVLYTISVFLIIILFSWLISTSSENDKDSDKDDDIEDDDEIIGGDDKIIKIHSQNLLYN</sequence>
<evidence type="ECO:0000313" key="2">
    <source>
        <dbReference type="EMBL" id="CAL1544165.1"/>
    </source>
</evidence>
<evidence type="ECO:0000256" key="1">
    <source>
        <dbReference type="SAM" id="Phobius"/>
    </source>
</evidence>
<dbReference type="PANTHER" id="PTHR34284:SF1">
    <property type="entry name" value="FG-GAP REPEAT-CONTAINING PROTEIN"/>
    <property type="match status" value="1"/>
</dbReference>
<keyword evidence="1" id="KW-0472">Membrane</keyword>
<reference evidence="2 3" key="1">
    <citation type="submission" date="2024-04" db="EMBL/GenBank/DDBJ databases">
        <authorList>
            <consortium name="Genoscope - CEA"/>
            <person name="William W."/>
        </authorList>
    </citation>
    <scope>NUCLEOTIDE SEQUENCE [LARGE SCALE GENOMIC DNA]</scope>
</reference>
<accession>A0AAV2ID12</accession>
<name>A0AAV2ID12_LYMST</name>
<dbReference type="Proteomes" id="UP001497497">
    <property type="component" value="Unassembled WGS sequence"/>
</dbReference>
<comment type="caution">
    <text evidence="2">The sequence shown here is derived from an EMBL/GenBank/DDBJ whole genome shotgun (WGS) entry which is preliminary data.</text>
</comment>